<organism evidence="1 2">
    <name type="scientific">Trichoderma ghanense</name>
    <dbReference type="NCBI Taxonomy" id="65468"/>
    <lineage>
        <taxon>Eukaryota</taxon>
        <taxon>Fungi</taxon>
        <taxon>Dikarya</taxon>
        <taxon>Ascomycota</taxon>
        <taxon>Pezizomycotina</taxon>
        <taxon>Sordariomycetes</taxon>
        <taxon>Hypocreomycetidae</taxon>
        <taxon>Hypocreales</taxon>
        <taxon>Hypocreaceae</taxon>
        <taxon>Trichoderma</taxon>
    </lineage>
</organism>
<dbReference type="EMBL" id="PPTA01000015">
    <property type="protein sequence ID" value="TFA99153.1"/>
    <property type="molecule type" value="Genomic_DNA"/>
</dbReference>
<dbReference type="RefSeq" id="XP_073555355.1">
    <property type="nucleotide sequence ID" value="XM_073706091.1"/>
</dbReference>
<reference evidence="1 2" key="1">
    <citation type="submission" date="2018-01" db="EMBL/GenBank/DDBJ databases">
        <title>Genome characterization of the sugarcane-associated fungus Trichoderma ghanense CCMA-1212 and their application in lignocelulose bioconversion.</title>
        <authorList>
            <person name="Steindorff A.S."/>
            <person name="Mendes T.D."/>
            <person name="Vilela E.S.D."/>
            <person name="Rodrigues D.S."/>
            <person name="Formighieri E.F."/>
            <person name="Melo I.S."/>
            <person name="Favaro L.C.L."/>
        </authorList>
    </citation>
    <scope>NUCLEOTIDE SEQUENCE [LARGE SCALE GENOMIC DNA]</scope>
    <source>
        <strain evidence="1 2">CCMA-1212</strain>
    </source>
</reference>
<protein>
    <submittedName>
        <fullName evidence="1">Uncharacterized protein</fullName>
    </submittedName>
</protein>
<dbReference type="GeneID" id="300580541"/>
<accession>A0ABY2GT86</accession>
<gene>
    <name evidence="1" type="ORF">CCMA1212_008989</name>
</gene>
<proteinExistence type="predicted"/>
<comment type="caution">
    <text evidence="1">The sequence shown here is derived from an EMBL/GenBank/DDBJ whole genome shotgun (WGS) entry which is preliminary data.</text>
</comment>
<evidence type="ECO:0000313" key="1">
    <source>
        <dbReference type="EMBL" id="TFA99153.1"/>
    </source>
</evidence>
<sequence>MRSWFGEISGTGGLECRGVSDGCATIRVMFSQSYVAWADANRKTLAAKQDDKWAALAGCESVWLA</sequence>
<keyword evidence="2" id="KW-1185">Reference proteome</keyword>
<name>A0ABY2GT86_9HYPO</name>
<evidence type="ECO:0000313" key="2">
    <source>
        <dbReference type="Proteomes" id="UP001642720"/>
    </source>
</evidence>
<dbReference type="Proteomes" id="UP001642720">
    <property type="component" value="Unassembled WGS sequence"/>
</dbReference>